<organism evidence="1 2">
    <name type="scientific">Datura stramonium</name>
    <name type="common">Jimsonweed</name>
    <name type="synonym">Common thornapple</name>
    <dbReference type="NCBI Taxonomy" id="4076"/>
    <lineage>
        <taxon>Eukaryota</taxon>
        <taxon>Viridiplantae</taxon>
        <taxon>Streptophyta</taxon>
        <taxon>Embryophyta</taxon>
        <taxon>Tracheophyta</taxon>
        <taxon>Spermatophyta</taxon>
        <taxon>Magnoliopsida</taxon>
        <taxon>eudicotyledons</taxon>
        <taxon>Gunneridae</taxon>
        <taxon>Pentapetalae</taxon>
        <taxon>asterids</taxon>
        <taxon>lamiids</taxon>
        <taxon>Solanales</taxon>
        <taxon>Solanaceae</taxon>
        <taxon>Solanoideae</taxon>
        <taxon>Datureae</taxon>
        <taxon>Datura</taxon>
    </lineage>
</organism>
<gene>
    <name evidence="1" type="ORF">HAX54_027213</name>
</gene>
<evidence type="ECO:0000313" key="2">
    <source>
        <dbReference type="Proteomes" id="UP000823775"/>
    </source>
</evidence>
<comment type="caution">
    <text evidence="1">The sequence shown here is derived from an EMBL/GenBank/DDBJ whole genome shotgun (WGS) entry which is preliminary data.</text>
</comment>
<proteinExistence type="predicted"/>
<dbReference type="EMBL" id="JACEIK010000033">
    <property type="protein sequence ID" value="MCD7447349.1"/>
    <property type="molecule type" value="Genomic_DNA"/>
</dbReference>
<keyword evidence="2" id="KW-1185">Reference proteome</keyword>
<reference evidence="1 2" key="1">
    <citation type="journal article" date="2021" name="BMC Genomics">
        <title>Datura genome reveals duplications of psychoactive alkaloid biosynthetic genes and high mutation rate following tissue culture.</title>
        <authorList>
            <person name="Rajewski A."/>
            <person name="Carter-House D."/>
            <person name="Stajich J."/>
            <person name="Litt A."/>
        </authorList>
    </citation>
    <scope>NUCLEOTIDE SEQUENCE [LARGE SCALE GENOMIC DNA]</scope>
    <source>
        <strain evidence="1">AR-01</strain>
    </source>
</reference>
<accession>A0ABS8RKK6</accession>
<evidence type="ECO:0000313" key="1">
    <source>
        <dbReference type="EMBL" id="MCD7447349.1"/>
    </source>
</evidence>
<sequence length="51" mass="5707">MGYTIQVLLPTSTGGSLKVWWKKNSNIGDFNDAKYRLLDVSSLINAKLTFT</sequence>
<feature type="non-terminal residue" evidence="1">
    <location>
        <position position="51"/>
    </location>
</feature>
<name>A0ABS8RKK6_DATST</name>
<dbReference type="Proteomes" id="UP000823775">
    <property type="component" value="Unassembled WGS sequence"/>
</dbReference>
<protein>
    <submittedName>
        <fullName evidence="1">Uncharacterized protein</fullName>
    </submittedName>
</protein>